<evidence type="ECO:0000313" key="3">
    <source>
        <dbReference type="EMBL" id="KAK3689394.1"/>
    </source>
</evidence>
<gene>
    <name evidence="3" type="ORF">B0T22DRAFT_171506</name>
</gene>
<sequence length="333" mass="37553">MASTNGHYLQRGLQRPDDHLNEPNARTVGSQNLAQHCPLILPIADSESGLKIHQPTQLLGQLDRLPNELIAPILVQLDIPTLCALRCVNKRANQLVSFIPQFRILHVNHPEILRAIVGCRATHFDLLTLYRTLRTTRCISCSAPGAFLHLISCSRVCYQCFTTNILFLPVFTTASLGATRLPQKQLGHKVPHIRSIRGTYAYRWQKHHAMKILWDRATVASLRVPPSKGGVKTSCILPTDRISQERHSKLRFMCVISAPFFSPLDSTSHWGYYCVGCCVDSKRAIDFPPLPYERDDIPFYFGRLNCPLINRSLVTNWSPLNNPDVRGTSRARG</sequence>
<dbReference type="AlphaFoldDB" id="A0AAE0XB45"/>
<evidence type="ECO:0000256" key="1">
    <source>
        <dbReference type="SAM" id="MobiDB-lite"/>
    </source>
</evidence>
<dbReference type="Proteomes" id="UP001270362">
    <property type="component" value="Unassembled WGS sequence"/>
</dbReference>
<accession>A0AAE0XB45</accession>
<dbReference type="InterPro" id="IPR036047">
    <property type="entry name" value="F-box-like_dom_sf"/>
</dbReference>
<dbReference type="SUPFAM" id="SSF81383">
    <property type="entry name" value="F-box domain"/>
    <property type="match status" value="1"/>
</dbReference>
<dbReference type="EMBL" id="JAULSO010000002">
    <property type="protein sequence ID" value="KAK3689394.1"/>
    <property type="molecule type" value="Genomic_DNA"/>
</dbReference>
<comment type="caution">
    <text evidence="3">The sequence shown here is derived from an EMBL/GenBank/DDBJ whole genome shotgun (WGS) entry which is preliminary data.</text>
</comment>
<reference evidence="3" key="1">
    <citation type="journal article" date="2023" name="Mol. Phylogenet. Evol.">
        <title>Genome-scale phylogeny and comparative genomics of the fungal order Sordariales.</title>
        <authorList>
            <person name="Hensen N."/>
            <person name="Bonometti L."/>
            <person name="Westerberg I."/>
            <person name="Brannstrom I.O."/>
            <person name="Guillou S."/>
            <person name="Cros-Aarteil S."/>
            <person name="Calhoun S."/>
            <person name="Haridas S."/>
            <person name="Kuo A."/>
            <person name="Mondo S."/>
            <person name="Pangilinan J."/>
            <person name="Riley R."/>
            <person name="LaButti K."/>
            <person name="Andreopoulos B."/>
            <person name="Lipzen A."/>
            <person name="Chen C."/>
            <person name="Yan M."/>
            <person name="Daum C."/>
            <person name="Ng V."/>
            <person name="Clum A."/>
            <person name="Steindorff A."/>
            <person name="Ohm R.A."/>
            <person name="Martin F."/>
            <person name="Silar P."/>
            <person name="Natvig D.O."/>
            <person name="Lalanne C."/>
            <person name="Gautier V."/>
            <person name="Ament-Velasquez S.L."/>
            <person name="Kruys A."/>
            <person name="Hutchinson M.I."/>
            <person name="Powell A.J."/>
            <person name="Barry K."/>
            <person name="Miller A.N."/>
            <person name="Grigoriev I.V."/>
            <person name="Debuchy R."/>
            <person name="Gladieux P."/>
            <person name="Hiltunen Thoren M."/>
            <person name="Johannesson H."/>
        </authorList>
    </citation>
    <scope>NUCLEOTIDE SEQUENCE</scope>
    <source>
        <strain evidence="3">CBS 314.62</strain>
    </source>
</reference>
<feature type="region of interest" description="Disordered" evidence="1">
    <location>
        <begin position="1"/>
        <end position="25"/>
    </location>
</feature>
<dbReference type="InterPro" id="IPR001810">
    <property type="entry name" value="F-box_dom"/>
</dbReference>
<organism evidence="3 4">
    <name type="scientific">Podospora appendiculata</name>
    <dbReference type="NCBI Taxonomy" id="314037"/>
    <lineage>
        <taxon>Eukaryota</taxon>
        <taxon>Fungi</taxon>
        <taxon>Dikarya</taxon>
        <taxon>Ascomycota</taxon>
        <taxon>Pezizomycotina</taxon>
        <taxon>Sordariomycetes</taxon>
        <taxon>Sordariomycetidae</taxon>
        <taxon>Sordariales</taxon>
        <taxon>Podosporaceae</taxon>
        <taxon>Podospora</taxon>
    </lineage>
</organism>
<keyword evidence="4" id="KW-1185">Reference proteome</keyword>
<name>A0AAE0XB45_9PEZI</name>
<evidence type="ECO:0000259" key="2">
    <source>
        <dbReference type="PROSITE" id="PS50181"/>
    </source>
</evidence>
<dbReference type="Pfam" id="PF00646">
    <property type="entry name" value="F-box"/>
    <property type="match status" value="1"/>
</dbReference>
<dbReference type="PROSITE" id="PS50181">
    <property type="entry name" value="FBOX"/>
    <property type="match status" value="1"/>
</dbReference>
<protein>
    <recommendedName>
        <fullName evidence="2">F-box domain-containing protein</fullName>
    </recommendedName>
</protein>
<feature type="domain" description="F-box" evidence="2">
    <location>
        <begin position="59"/>
        <end position="105"/>
    </location>
</feature>
<evidence type="ECO:0000313" key="4">
    <source>
        <dbReference type="Proteomes" id="UP001270362"/>
    </source>
</evidence>
<reference evidence="3" key="2">
    <citation type="submission" date="2023-06" db="EMBL/GenBank/DDBJ databases">
        <authorList>
            <consortium name="Lawrence Berkeley National Laboratory"/>
            <person name="Haridas S."/>
            <person name="Hensen N."/>
            <person name="Bonometti L."/>
            <person name="Westerberg I."/>
            <person name="Brannstrom I.O."/>
            <person name="Guillou S."/>
            <person name="Cros-Aarteil S."/>
            <person name="Calhoun S."/>
            <person name="Kuo A."/>
            <person name="Mondo S."/>
            <person name="Pangilinan J."/>
            <person name="Riley R."/>
            <person name="Labutti K."/>
            <person name="Andreopoulos B."/>
            <person name="Lipzen A."/>
            <person name="Chen C."/>
            <person name="Yanf M."/>
            <person name="Daum C."/>
            <person name="Ng V."/>
            <person name="Clum A."/>
            <person name="Steindorff A."/>
            <person name="Ohm R."/>
            <person name="Martin F."/>
            <person name="Silar P."/>
            <person name="Natvig D."/>
            <person name="Lalanne C."/>
            <person name="Gautier V."/>
            <person name="Ament-Velasquez S.L."/>
            <person name="Kruys A."/>
            <person name="Hutchinson M.I."/>
            <person name="Powell A.J."/>
            <person name="Barry K."/>
            <person name="Miller A.N."/>
            <person name="Grigoriev I.V."/>
            <person name="Debuchy R."/>
            <person name="Gladieux P."/>
            <person name="Thoren M.H."/>
            <person name="Johannesson H."/>
        </authorList>
    </citation>
    <scope>NUCLEOTIDE SEQUENCE</scope>
    <source>
        <strain evidence="3">CBS 314.62</strain>
    </source>
</reference>
<proteinExistence type="predicted"/>